<comment type="subcellular location">
    <subcellularLocation>
        <location evidence="1">Cell envelope</location>
    </subcellularLocation>
</comment>
<accession>A0AAU6PEY1</accession>
<feature type="repeat" description="TPR" evidence="5">
    <location>
        <begin position="155"/>
        <end position="188"/>
    </location>
</feature>
<dbReference type="SMART" id="SM00028">
    <property type="entry name" value="TPR"/>
    <property type="match status" value="2"/>
</dbReference>
<dbReference type="InterPro" id="IPR051263">
    <property type="entry name" value="C-type_cytochrome_biogenesis"/>
</dbReference>
<dbReference type="InterPro" id="IPR011990">
    <property type="entry name" value="TPR-like_helical_dom_sf"/>
</dbReference>
<dbReference type="GO" id="GO:0017004">
    <property type="term" value="P:cytochrome complex assembly"/>
    <property type="evidence" value="ECO:0007669"/>
    <property type="project" value="UniProtKB-KW"/>
</dbReference>
<dbReference type="NCBIfam" id="TIGR03142">
    <property type="entry name" value="cytochro_ccmI"/>
    <property type="match status" value="1"/>
</dbReference>
<feature type="domain" description="Cytochrome c-type biogenesis protein H TPR" evidence="8">
    <location>
        <begin position="145"/>
        <end position="261"/>
    </location>
</feature>
<evidence type="ECO:0008006" key="10">
    <source>
        <dbReference type="Google" id="ProtNLM"/>
    </source>
</evidence>
<dbReference type="Pfam" id="PF23914">
    <property type="entry name" value="TPR_CcmH_CycH"/>
    <property type="match status" value="1"/>
</dbReference>
<dbReference type="PROSITE" id="PS50005">
    <property type="entry name" value="TPR"/>
    <property type="match status" value="1"/>
</dbReference>
<keyword evidence="6" id="KW-0472">Membrane</keyword>
<evidence type="ECO:0000313" key="9">
    <source>
        <dbReference type="EMBL" id="WXT99557.1"/>
    </source>
</evidence>
<dbReference type="InterPro" id="IPR056412">
    <property type="entry name" value="Ig_CycH"/>
</dbReference>
<evidence type="ECO:0000259" key="8">
    <source>
        <dbReference type="Pfam" id="PF23914"/>
    </source>
</evidence>
<dbReference type="Gene3D" id="1.25.40.10">
    <property type="entry name" value="Tetratricopeptide repeat domain"/>
    <property type="match status" value="2"/>
</dbReference>
<keyword evidence="6" id="KW-0812">Transmembrane</keyword>
<proteinExistence type="predicted"/>
<evidence type="ECO:0000256" key="2">
    <source>
        <dbReference type="ARBA" id="ARBA00022737"/>
    </source>
</evidence>
<organism evidence="9">
    <name type="scientific">Catillopecten margaritatus gill symbiont</name>
    <dbReference type="NCBI Taxonomy" id="3083288"/>
    <lineage>
        <taxon>Bacteria</taxon>
        <taxon>Pseudomonadati</taxon>
        <taxon>Pseudomonadota</taxon>
        <taxon>Gammaproteobacteria</taxon>
        <taxon>sulfur-oxidizing symbionts</taxon>
    </lineage>
</organism>
<dbReference type="InterPro" id="IPR019734">
    <property type="entry name" value="TPR_rpt"/>
</dbReference>
<dbReference type="AlphaFoldDB" id="A0AAU6PEY1"/>
<feature type="domain" description="Cytochrome c-type biogenesis protein H Ig-like" evidence="7">
    <location>
        <begin position="295"/>
        <end position="399"/>
    </location>
</feature>
<protein>
    <recommendedName>
        <fullName evidence="10">C-type cytochrome biogenesis protein CcmI</fullName>
    </recommendedName>
</protein>
<reference evidence="9" key="1">
    <citation type="submission" date="2023-10" db="EMBL/GenBank/DDBJ databases">
        <title>The first scallop-associated chemosynthetic bacterial symbiont.</title>
        <authorList>
            <person name="Lin Y.-T."/>
            <person name="Sun J."/>
            <person name="Ip J.C.-H."/>
            <person name="He X."/>
            <person name="Gao Z.-M."/>
            <person name="Perez M."/>
            <person name="Xu T."/>
            <person name="Qian P.-Y."/>
            <person name="Qiu J.-W."/>
        </authorList>
    </citation>
    <scope>NUCLEOTIDE SEQUENCE</scope>
    <source>
        <strain evidence="9">Gill1</strain>
    </source>
</reference>
<dbReference type="InterPro" id="IPR056413">
    <property type="entry name" value="TPR_CcmH_CycH"/>
</dbReference>
<dbReference type="EMBL" id="CP138327">
    <property type="protein sequence ID" value="WXT99557.1"/>
    <property type="molecule type" value="Genomic_DNA"/>
</dbReference>
<feature type="transmembrane region" description="Helical" evidence="6">
    <location>
        <begin position="92"/>
        <end position="110"/>
    </location>
</feature>
<keyword evidence="6" id="KW-1133">Transmembrane helix</keyword>
<evidence type="ECO:0000256" key="4">
    <source>
        <dbReference type="ARBA" id="ARBA00022803"/>
    </source>
</evidence>
<evidence type="ECO:0000256" key="1">
    <source>
        <dbReference type="ARBA" id="ARBA00004196"/>
    </source>
</evidence>
<dbReference type="GO" id="GO:0030313">
    <property type="term" value="C:cell envelope"/>
    <property type="evidence" value="ECO:0007669"/>
    <property type="project" value="UniProtKB-SubCell"/>
</dbReference>
<keyword evidence="4 5" id="KW-0802">TPR repeat</keyword>
<dbReference type="Pfam" id="PF23892">
    <property type="entry name" value="Ig_CycH"/>
    <property type="match status" value="1"/>
</dbReference>
<evidence type="ECO:0000256" key="6">
    <source>
        <dbReference type="SAM" id="Phobius"/>
    </source>
</evidence>
<evidence type="ECO:0000256" key="3">
    <source>
        <dbReference type="ARBA" id="ARBA00022748"/>
    </source>
</evidence>
<dbReference type="GO" id="GO:0005886">
    <property type="term" value="C:plasma membrane"/>
    <property type="evidence" value="ECO:0007669"/>
    <property type="project" value="TreeGrafter"/>
</dbReference>
<dbReference type="PANTHER" id="PTHR47870">
    <property type="entry name" value="CYTOCHROME C-TYPE BIOGENESIS PROTEIN CCMH"/>
    <property type="match status" value="1"/>
</dbReference>
<sequence length="402" mass="45278">MSLYLWFALMLVVSSAWLTWFFYRPLKNNELDLEKSNIALGKQKQAELAQDLQRELIDEAVYEQAKDEIAQALAVEMTQTATPIETQKATPLWLILLIVFVFSIASVLIYQSMISHSITAQKATMATTLQAGKPPTLEESIVDMENHLSKNPDDAQAWRMLGLALHDFNKLDESLKAYERSYQLDPKSEVMLTEYASTLARFQDNQFRGRVSTLVREALEINPNNPDALYLAGWVALNAQQFDLTQLLWQKALSILPENQADRMTLQRMLDELTQMQNTNNKAPAQSQSDLQHQVTVNIVLSERLRQAEFKDHYLMVYVKAAQGRPMPIAIQKIKLKDFSGAVTLTDTNSVMPTSKLSQASKVLAVVRLSKSGSAMRQAGDIEAVSGMIDVKNNPNVDLELK</sequence>
<dbReference type="SUPFAM" id="SSF48452">
    <property type="entry name" value="TPR-like"/>
    <property type="match status" value="1"/>
</dbReference>
<dbReference type="InterPro" id="IPR017560">
    <property type="entry name" value="Cyt_c_biogenesis_CcmI"/>
</dbReference>
<feature type="transmembrane region" description="Helical" evidence="6">
    <location>
        <begin position="6"/>
        <end position="23"/>
    </location>
</feature>
<keyword evidence="3" id="KW-0201">Cytochrome c-type biogenesis</keyword>
<dbReference type="PANTHER" id="PTHR47870:SF1">
    <property type="entry name" value="CYTOCHROME C-TYPE BIOGENESIS PROTEIN CCMH"/>
    <property type="match status" value="1"/>
</dbReference>
<evidence type="ECO:0000259" key="7">
    <source>
        <dbReference type="Pfam" id="PF23892"/>
    </source>
</evidence>
<gene>
    <name evidence="9" type="ORF">Ctma_0257</name>
</gene>
<keyword evidence="2" id="KW-0677">Repeat</keyword>
<name>A0AAU6PEY1_9GAMM</name>
<evidence type="ECO:0000256" key="5">
    <source>
        <dbReference type="PROSITE-ProRule" id="PRU00339"/>
    </source>
</evidence>